<evidence type="ECO:0000313" key="3">
    <source>
        <dbReference type="Proteomes" id="UP001280897"/>
    </source>
</evidence>
<reference evidence="2" key="2">
    <citation type="submission" date="2023-10" db="EMBL/GenBank/DDBJ databases">
        <authorList>
            <person name="Khurajog B."/>
        </authorList>
    </citation>
    <scope>NUCLEOTIDE SEQUENCE</scope>
    <source>
        <strain evidence="2">BF9</strain>
    </source>
</reference>
<feature type="region of interest" description="Disordered" evidence="1">
    <location>
        <begin position="148"/>
        <end position="178"/>
    </location>
</feature>
<proteinExistence type="predicted"/>
<dbReference type="AlphaFoldDB" id="A0AAW8YHF2"/>
<accession>A0AAW8YHF2</accession>
<gene>
    <name evidence="2" type="ORF">R0G89_05540</name>
</gene>
<feature type="compositionally biased region" description="Low complexity" evidence="1">
    <location>
        <begin position="162"/>
        <end position="178"/>
    </location>
</feature>
<sequence length="330" mass="36343">MSAFALSACGSGHTTAKKETQKFYAVKITDVRTKDDDWIVKGTTNAPDGAQVVAITDDSDSQMLENSSVKAPTVKHGKFAGTLDGVLPDDNSKVGDKTYVYIAASSPKKVATSDDFSVKKKYIPDIQQKKFEHAMKFSDGQIKYYKSLDDDSDQTSDEESSSESSANAKSSSSSSSFSINDVKSIDGVSTAKKQSDRLFVTINSASFDKDFIPVAISVLKQAKDSDAKYIVLEGKDDYTNHDGDVKSNMSRLVVFENGNLDLKKMKQLKNFYGAAKEYMFNPSDYTREKEQYEGKSNDFDENGIKDHKYDASSADSSILVTYYSKQMGNI</sequence>
<organism evidence="2 3">
    <name type="scientific">Pediococcus acidilactici</name>
    <dbReference type="NCBI Taxonomy" id="1254"/>
    <lineage>
        <taxon>Bacteria</taxon>
        <taxon>Bacillati</taxon>
        <taxon>Bacillota</taxon>
        <taxon>Bacilli</taxon>
        <taxon>Lactobacillales</taxon>
        <taxon>Lactobacillaceae</taxon>
        <taxon>Pediococcus</taxon>
        <taxon>Pediococcus acidilactici group</taxon>
    </lineage>
</organism>
<feature type="compositionally biased region" description="Acidic residues" evidence="1">
    <location>
        <begin position="150"/>
        <end position="161"/>
    </location>
</feature>
<reference evidence="2" key="1">
    <citation type="journal article" date="2023" name="PeerJ">
        <title>Selection and evaluation of lactic acid bacteria from chicken feces in Thailand as potential probiotics.</title>
        <authorList>
            <person name="Khurajog B."/>
            <person name="Disastra Y."/>
            <person name="Lawwyne L.D."/>
            <person name="Sirichokchatchawan W."/>
            <person name="Niyomtham W."/>
            <person name="Yindee J."/>
            <person name="Hampson D.J."/>
            <person name="Prapasarakul N."/>
        </authorList>
    </citation>
    <scope>NUCLEOTIDE SEQUENCE</scope>
    <source>
        <strain evidence="2">BF9</strain>
    </source>
</reference>
<dbReference type="Proteomes" id="UP001280897">
    <property type="component" value="Unassembled WGS sequence"/>
</dbReference>
<dbReference type="RefSeq" id="WP_317072173.1">
    <property type="nucleotide sequence ID" value="NZ_JAWJAV010000003.1"/>
</dbReference>
<name>A0AAW8YHF2_PEDAC</name>
<dbReference type="EMBL" id="JAWJAV010000003">
    <property type="protein sequence ID" value="MDV2621191.1"/>
    <property type="molecule type" value="Genomic_DNA"/>
</dbReference>
<evidence type="ECO:0000313" key="2">
    <source>
        <dbReference type="EMBL" id="MDV2621191.1"/>
    </source>
</evidence>
<protein>
    <submittedName>
        <fullName evidence="2">Uncharacterized protein</fullName>
    </submittedName>
</protein>
<evidence type="ECO:0000256" key="1">
    <source>
        <dbReference type="SAM" id="MobiDB-lite"/>
    </source>
</evidence>
<comment type="caution">
    <text evidence="2">The sequence shown here is derived from an EMBL/GenBank/DDBJ whole genome shotgun (WGS) entry which is preliminary data.</text>
</comment>